<comment type="subcellular location">
    <subcellularLocation>
        <location evidence="4">Cytoplasm</location>
    </subcellularLocation>
</comment>
<keyword evidence="17" id="KW-1185">Reference proteome</keyword>
<evidence type="ECO:0000256" key="2">
    <source>
        <dbReference type="ARBA" id="ARBA00001946"/>
    </source>
</evidence>
<feature type="domain" description="RNase H type-2" evidence="15">
    <location>
        <begin position="19"/>
        <end position="258"/>
    </location>
</feature>
<gene>
    <name evidence="16" type="ORF">V8P97_06070</name>
</gene>
<keyword evidence="6" id="KW-0963">Cytoplasm</keyword>
<dbReference type="CDD" id="cd07182">
    <property type="entry name" value="RNase_HII_bacteria_HII_like"/>
    <property type="match status" value="1"/>
</dbReference>
<evidence type="ECO:0000256" key="14">
    <source>
        <dbReference type="SAM" id="MobiDB-lite"/>
    </source>
</evidence>
<feature type="binding site" evidence="12">
    <location>
        <position position="25"/>
    </location>
    <ligand>
        <name>a divalent metal cation</name>
        <dbReference type="ChEBI" id="CHEBI:60240"/>
    </ligand>
</feature>
<evidence type="ECO:0000256" key="4">
    <source>
        <dbReference type="ARBA" id="ARBA00004496"/>
    </source>
</evidence>
<dbReference type="EC" id="3.1.26.4" evidence="13"/>
<evidence type="ECO:0000256" key="7">
    <source>
        <dbReference type="ARBA" id="ARBA00022722"/>
    </source>
</evidence>
<evidence type="ECO:0000256" key="1">
    <source>
        <dbReference type="ARBA" id="ARBA00000077"/>
    </source>
</evidence>
<comment type="similarity">
    <text evidence="5 13">Belongs to the RNase HII family.</text>
</comment>
<evidence type="ECO:0000256" key="3">
    <source>
        <dbReference type="ARBA" id="ARBA00004065"/>
    </source>
</evidence>
<name>A0ABU8ZQI3_9BIFI</name>
<keyword evidence="8 12" id="KW-0479">Metal-binding</keyword>
<keyword evidence="9 12" id="KW-0255">Endonuclease</keyword>
<keyword evidence="7 12" id="KW-0540">Nuclease</keyword>
<evidence type="ECO:0000256" key="9">
    <source>
        <dbReference type="ARBA" id="ARBA00022759"/>
    </source>
</evidence>
<dbReference type="PROSITE" id="PS51975">
    <property type="entry name" value="RNASE_H_2"/>
    <property type="match status" value="1"/>
</dbReference>
<comment type="catalytic activity">
    <reaction evidence="1 12 13">
        <text>Endonucleolytic cleavage to 5'-phosphomonoester.</text>
        <dbReference type="EC" id="3.1.26.4"/>
    </reaction>
</comment>
<dbReference type="Proteomes" id="UP001373159">
    <property type="component" value="Unassembled WGS sequence"/>
</dbReference>
<feature type="region of interest" description="Disordered" evidence="14">
    <location>
        <begin position="117"/>
        <end position="151"/>
    </location>
</feature>
<evidence type="ECO:0000256" key="8">
    <source>
        <dbReference type="ARBA" id="ARBA00022723"/>
    </source>
</evidence>
<keyword evidence="10 12" id="KW-0378">Hydrolase</keyword>
<evidence type="ECO:0000259" key="15">
    <source>
        <dbReference type="PROSITE" id="PS51975"/>
    </source>
</evidence>
<dbReference type="PANTHER" id="PTHR10954:SF18">
    <property type="entry name" value="RIBONUCLEASE HII"/>
    <property type="match status" value="1"/>
</dbReference>
<protein>
    <recommendedName>
        <fullName evidence="13">Ribonuclease</fullName>
        <ecNumber evidence="13">3.1.26.4</ecNumber>
    </recommendedName>
</protein>
<dbReference type="InterPro" id="IPR022898">
    <property type="entry name" value="RNase_HII"/>
</dbReference>
<evidence type="ECO:0000256" key="5">
    <source>
        <dbReference type="ARBA" id="ARBA00007383"/>
    </source>
</evidence>
<comment type="caution">
    <text evidence="16">The sequence shown here is derived from an EMBL/GenBank/DDBJ whole genome shotgun (WGS) entry which is preliminary data.</text>
</comment>
<dbReference type="Gene3D" id="3.30.420.10">
    <property type="entry name" value="Ribonuclease H-like superfamily/Ribonuclease H"/>
    <property type="match status" value="2"/>
</dbReference>
<evidence type="ECO:0000256" key="6">
    <source>
        <dbReference type="ARBA" id="ARBA00022490"/>
    </source>
</evidence>
<comment type="cofactor">
    <cofactor evidence="2">
        <name>Mg(2+)</name>
        <dbReference type="ChEBI" id="CHEBI:18420"/>
    </cofactor>
</comment>
<evidence type="ECO:0000256" key="12">
    <source>
        <dbReference type="PROSITE-ProRule" id="PRU01319"/>
    </source>
</evidence>
<dbReference type="InterPro" id="IPR036397">
    <property type="entry name" value="RNaseH_sf"/>
</dbReference>
<dbReference type="InterPro" id="IPR024567">
    <property type="entry name" value="RNase_HII/HIII_dom"/>
</dbReference>
<evidence type="ECO:0000313" key="17">
    <source>
        <dbReference type="Proteomes" id="UP001373159"/>
    </source>
</evidence>
<evidence type="ECO:0000256" key="13">
    <source>
        <dbReference type="RuleBase" id="RU003515"/>
    </source>
</evidence>
<dbReference type="SUPFAM" id="SSF53098">
    <property type="entry name" value="Ribonuclease H-like"/>
    <property type="match status" value="1"/>
</dbReference>
<comment type="cofactor">
    <cofactor evidence="12">
        <name>Mn(2+)</name>
        <dbReference type="ChEBI" id="CHEBI:29035"/>
    </cofactor>
    <cofactor evidence="12">
        <name>Mg(2+)</name>
        <dbReference type="ChEBI" id="CHEBI:18420"/>
    </cofactor>
    <text evidence="12">Manganese or magnesium. Binds 1 divalent metal ion per monomer in the absence of substrate. May bind a second metal ion after substrate binding.</text>
</comment>
<dbReference type="InterPro" id="IPR001352">
    <property type="entry name" value="RNase_HII/HIII"/>
</dbReference>
<accession>A0ABU8ZQI3</accession>
<feature type="binding site" evidence="12">
    <location>
        <position position="159"/>
    </location>
    <ligand>
        <name>a divalent metal cation</name>
        <dbReference type="ChEBI" id="CHEBI:60240"/>
    </ligand>
</feature>
<dbReference type="EMBL" id="JBANBB010000001">
    <property type="protein sequence ID" value="MEK0307026.1"/>
    <property type="molecule type" value="Genomic_DNA"/>
</dbReference>
<dbReference type="PANTHER" id="PTHR10954">
    <property type="entry name" value="RIBONUCLEASE H2 SUBUNIT A"/>
    <property type="match status" value="1"/>
</dbReference>
<evidence type="ECO:0000313" key="16">
    <source>
        <dbReference type="EMBL" id="MEK0307026.1"/>
    </source>
</evidence>
<dbReference type="NCBIfam" id="NF000595">
    <property type="entry name" value="PRK00015.1-3"/>
    <property type="match status" value="1"/>
</dbReference>
<feature type="compositionally biased region" description="Basic and acidic residues" evidence="14">
    <location>
        <begin position="117"/>
        <end position="137"/>
    </location>
</feature>
<dbReference type="InterPro" id="IPR012337">
    <property type="entry name" value="RNaseH-like_sf"/>
</dbReference>
<keyword evidence="11" id="KW-0464">Manganese</keyword>
<sequence>MRVVPTLELEKELALPGVDYVVGLDEVGRGALAGPVMVGAFALPVCGLADLAVPDGLADSKALTPRRRRIMYDILLDWGAGWAVGACSNAEIDRWGIGPALGLAALRALDDLEGRLGEGRAGEDPCDGDRPDAHPEGSSHPGPRPGADRVPPVLAAILDGPVDYVTPALGSYGAPSLLSDPAVTCRIKGDSTCASVSAASVMAKVTRDSLMVDLVRAHPRFAPYGWERNKGYGSREHKAAIAALGPTTLHRTSWHLSP</sequence>
<dbReference type="RefSeq" id="WP_340469600.1">
    <property type="nucleotide sequence ID" value="NZ_JBANBB010000001.1"/>
</dbReference>
<evidence type="ECO:0000256" key="10">
    <source>
        <dbReference type="ARBA" id="ARBA00022801"/>
    </source>
</evidence>
<dbReference type="GO" id="GO:0004523">
    <property type="term" value="F:RNA-DNA hybrid ribonuclease activity"/>
    <property type="evidence" value="ECO:0007669"/>
    <property type="project" value="UniProtKB-EC"/>
</dbReference>
<feature type="binding site" evidence="12">
    <location>
        <position position="26"/>
    </location>
    <ligand>
        <name>a divalent metal cation</name>
        <dbReference type="ChEBI" id="CHEBI:60240"/>
    </ligand>
</feature>
<organism evidence="16 17">
    <name type="scientific">Bifidobacterium favimelis</name>
    <dbReference type="NCBI Taxonomy" id="3122979"/>
    <lineage>
        <taxon>Bacteria</taxon>
        <taxon>Bacillati</taxon>
        <taxon>Actinomycetota</taxon>
        <taxon>Actinomycetes</taxon>
        <taxon>Bifidobacteriales</taxon>
        <taxon>Bifidobacteriaceae</taxon>
        <taxon>Bifidobacterium</taxon>
    </lineage>
</organism>
<proteinExistence type="inferred from homology"/>
<evidence type="ECO:0000256" key="11">
    <source>
        <dbReference type="ARBA" id="ARBA00023211"/>
    </source>
</evidence>
<comment type="function">
    <text evidence="3 13">Endonuclease that specifically degrades the RNA of RNA-DNA hybrids.</text>
</comment>
<dbReference type="Pfam" id="PF01351">
    <property type="entry name" value="RNase_HII"/>
    <property type="match status" value="2"/>
</dbReference>
<reference evidence="16 17" key="1">
    <citation type="submission" date="2024-02" db="EMBL/GenBank/DDBJ databases">
        <title>Bifidobacterium honeyensis sp. nov., isolated from the comb honey.</title>
        <authorList>
            <person name="Liu W."/>
            <person name="Li Y."/>
        </authorList>
    </citation>
    <scope>NUCLEOTIDE SEQUENCE [LARGE SCALE GENOMIC DNA]</scope>
    <source>
        <strain evidence="16 17">IMAU50988</strain>
    </source>
</reference>